<dbReference type="eggNOG" id="COG0510">
    <property type="taxonomic scope" value="Bacteria"/>
</dbReference>
<accession>F7ZG56</accession>
<dbReference type="KEGG" id="rli:RLO149_c028270"/>
<evidence type="ECO:0000313" key="2">
    <source>
        <dbReference type="EMBL" id="AEI94787.1"/>
    </source>
</evidence>
<proteinExistence type="predicted"/>
<evidence type="ECO:0000313" key="3">
    <source>
        <dbReference type="Proteomes" id="UP000001353"/>
    </source>
</evidence>
<dbReference type="AlphaFoldDB" id="F7ZG56"/>
<dbReference type="EMBL" id="CP002623">
    <property type="protein sequence ID" value="AEI94787.1"/>
    <property type="molecule type" value="Genomic_DNA"/>
</dbReference>
<sequence>MDNPLTVLASPAWRGVEGDMWRASSPTGSVILKHYHPDTAFYVDVAASMRAAAMAGDAGIGPSVTGMWASHGIIAFEELAPPWRSGGLQDVVNAHTRTAVIEAKKAFQSLTPIGKPVSIFDEIDTFVSMVRESSVATHRDLGVFVSFFADARHKIASAGQDRVPCHRDGNTANYMVGGDTSVRLIDFDLAGDCDPFEDIGCHLVEFFENDLDARAGFEEWHGSFDEGLFQRAMLYGLADDLRWGLIGALMGAKSARSHLEFSKYAAWRFLRLEARLKSSDANDRIRVAA</sequence>
<gene>
    <name evidence="2" type="ordered locus">RLO149_c028270</name>
</gene>
<dbReference type="Pfam" id="PF01636">
    <property type="entry name" value="APH"/>
    <property type="match status" value="1"/>
</dbReference>
<dbReference type="HOGENOM" id="CLU_055115_0_0_5"/>
<feature type="domain" description="Aminoglycoside phosphotransferase" evidence="1">
    <location>
        <begin position="11"/>
        <end position="220"/>
    </location>
</feature>
<reference evidence="2 3" key="1">
    <citation type="journal article" date="2011" name="BMC Genomics">
        <title>Comparative genome analysis and genome-guided physiological analysis of Roseobacter litoralis.</title>
        <authorList>
            <person name="Kalhoefer D."/>
            <person name="Thole S."/>
            <person name="Voget S."/>
            <person name="Lehmann R."/>
            <person name="Liesegang H."/>
            <person name="Wollher A."/>
            <person name="Daniel R."/>
            <person name="Simon M."/>
            <person name="Brinkhoff T."/>
        </authorList>
    </citation>
    <scope>NUCLEOTIDE SEQUENCE [LARGE SCALE GENOMIC DNA]</scope>
    <source>
        <strain evidence="3">ATCC 49566 / DSM 6996 / JCM 21268 / NBRC 15278 / OCh 149</strain>
    </source>
</reference>
<dbReference type="GO" id="GO:0016740">
    <property type="term" value="F:transferase activity"/>
    <property type="evidence" value="ECO:0007669"/>
    <property type="project" value="UniProtKB-KW"/>
</dbReference>
<dbReference type="STRING" id="391595.RLO149_c028270"/>
<protein>
    <submittedName>
        <fullName evidence="2">Phosphotransferase</fullName>
    </submittedName>
</protein>
<evidence type="ECO:0000259" key="1">
    <source>
        <dbReference type="Pfam" id="PF01636"/>
    </source>
</evidence>
<name>F7ZG56_ROSLO</name>
<keyword evidence="3" id="KW-1185">Reference proteome</keyword>
<dbReference type="SUPFAM" id="SSF56112">
    <property type="entry name" value="Protein kinase-like (PK-like)"/>
    <property type="match status" value="1"/>
</dbReference>
<dbReference type="InterPro" id="IPR002575">
    <property type="entry name" value="Aminoglycoside_PTrfase"/>
</dbReference>
<dbReference type="Gene3D" id="3.90.1200.10">
    <property type="match status" value="1"/>
</dbReference>
<organism evidence="2 3">
    <name type="scientific">Roseobacter litoralis (strain ATCC 49566 / DSM 6996 / JCM 21268 / NBRC 15278 / OCh 149)</name>
    <dbReference type="NCBI Taxonomy" id="391595"/>
    <lineage>
        <taxon>Bacteria</taxon>
        <taxon>Pseudomonadati</taxon>
        <taxon>Pseudomonadota</taxon>
        <taxon>Alphaproteobacteria</taxon>
        <taxon>Rhodobacterales</taxon>
        <taxon>Roseobacteraceae</taxon>
        <taxon>Roseobacter</taxon>
    </lineage>
</organism>
<dbReference type="InterPro" id="IPR011009">
    <property type="entry name" value="Kinase-like_dom_sf"/>
</dbReference>
<dbReference type="Proteomes" id="UP000001353">
    <property type="component" value="Chromosome"/>
</dbReference>